<dbReference type="InterPro" id="IPR052602">
    <property type="entry name" value="Growth_transcription_reg"/>
</dbReference>
<dbReference type="PANTHER" id="PTHR46515:SF1">
    <property type="entry name" value="TATA ELEMENT MODULATORY FACTOR"/>
    <property type="match status" value="1"/>
</dbReference>
<comment type="subcellular location">
    <subcellularLocation>
        <location evidence="1">Golgi apparatus</location>
    </subcellularLocation>
</comment>
<gene>
    <name evidence="7" type="ORF">FHL15_000832</name>
</gene>
<dbReference type="EMBL" id="VFLP01000003">
    <property type="protein sequence ID" value="TRX98187.1"/>
    <property type="molecule type" value="Genomic_DNA"/>
</dbReference>
<dbReference type="Pfam" id="PF12325">
    <property type="entry name" value="TMF_TATA_bd"/>
    <property type="match status" value="1"/>
</dbReference>
<feature type="compositionally biased region" description="Low complexity" evidence="5">
    <location>
        <begin position="672"/>
        <end position="682"/>
    </location>
</feature>
<dbReference type="OrthoDB" id="74178at2759"/>
<feature type="domain" description="TATA element modulatory factor 1 TATA binding" evidence="6">
    <location>
        <begin position="728"/>
        <end position="841"/>
    </location>
</feature>
<dbReference type="SUPFAM" id="SSF57997">
    <property type="entry name" value="Tropomyosin"/>
    <property type="match status" value="1"/>
</dbReference>
<accession>A0A553IDB7</accession>
<dbReference type="Proteomes" id="UP000319160">
    <property type="component" value="Unassembled WGS sequence"/>
</dbReference>
<feature type="coiled-coil region" evidence="4">
    <location>
        <begin position="741"/>
        <end position="841"/>
    </location>
</feature>
<name>A0A553IDB7_9PEZI</name>
<protein>
    <recommendedName>
        <fullName evidence="6">TATA element modulatory factor 1 TATA binding domain-containing protein</fullName>
    </recommendedName>
</protein>
<feature type="coiled-coil region" evidence="4">
    <location>
        <begin position="301"/>
        <end position="463"/>
    </location>
</feature>
<organism evidence="7 8">
    <name type="scientific">Xylaria flabelliformis</name>
    <dbReference type="NCBI Taxonomy" id="2512241"/>
    <lineage>
        <taxon>Eukaryota</taxon>
        <taxon>Fungi</taxon>
        <taxon>Dikarya</taxon>
        <taxon>Ascomycota</taxon>
        <taxon>Pezizomycotina</taxon>
        <taxon>Sordariomycetes</taxon>
        <taxon>Xylariomycetidae</taxon>
        <taxon>Xylariales</taxon>
        <taxon>Xylariaceae</taxon>
        <taxon>Xylaria</taxon>
    </lineage>
</organism>
<evidence type="ECO:0000313" key="8">
    <source>
        <dbReference type="Proteomes" id="UP000319160"/>
    </source>
</evidence>
<feature type="compositionally biased region" description="Low complexity" evidence="5">
    <location>
        <begin position="40"/>
        <end position="64"/>
    </location>
</feature>
<evidence type="ECO:0000256" key="5">
    <source>
        <dbReference type="SAM" id="MobiDB-lite"/>
    </source>
</evidence>
<dbReference type="Pfam" id="PF12329">
    <property type="entry name" value="TMF_DNA_bd"/>
    <property type="match status" value="1"/>
</dbReference>
<feature type="compositionally biased region" description="Basic and acidic residues" evidence="5">
    <location>
        <begin position="574"/>
        <end position="599"/>
    </location>
</feature>
<evidence type="ECO:0000256" key="4">
    <source>
        <dbReference type="SAM" id="Coils"/>
    </source>
</evidence>
<evidence type="ECO:0000259" key="6">
    <source>
        <dbReference type="Pfam" id="PF12325"/>
    </source>
</evidence>
<feature type="region of interest" description="Disordered" evidence="5">
    <location>
        <begin position="508"/>
        <end position="549"/>
    </location>
</feature>
<feature type="compositionally biased region" description="Low complexity" evidence="5">
    <location>
        <begin position="75"/>
        <end position="113"/>
    </location>
</feature>
<dbReference type="GO" id="GO:0005783">
    <property type="term" value="C:endoplasmic reticulum"/>
    <property type="evidence" value="ECO:0007669"/>
    <property type="project" value="TreeGrafter"/>
</dbReference>
<keyword evidence="8" id="KW-1185">Reference proteome</keyword>
<dbReference type="AlphaFoldDB" id="A0A553IDB7"/>
<evidence type="ECO:0000313" key="7">
    <source>
        <dbReference type="EMBL" id="TRX98187.1"/>
    </source>
</evidence>
<evidence type="ECO:0000256" key="3">
    <source>
        <dbReference type="ARBA" id="ARBA00023054"/>
    </source>
</evidence>
<dbReference type="InterPro" id="IPR022092">
    <property type="entry name" value="TMF_DNA-bd"/>
</dbReference>
<dbReference type="InterPro" id="IPR022091">
    <property type="entry name" value="TMF_TATA-bd"/>
</dbReference>
<proteinExistence type="predicted"/>
<feature type="compositionally biased region" description="Basic and acidic residues" evidence="5">
    <location>
        <begin position="508"/>
        <end position="533"/>
    </location>
</feature>
<sequence length="844" mass="93665">MSASQKSSRWGSFLSQAVAGVEARLDTILAEDDGSKASSTPAVVPNTAQAPPTPPTRSATPSKSANDRLQERLARAVASRNAASSARQSTEVASTTSSPRPSSDTPRPLPTSTVQAASPRPSLSVEEVAAPTAHAPTDASDFAPAPTVDSQLPVIPSPRSSMQLDSANPEIDDKQEPVRDNQSQPTIDDTVAPSLYEDRITLLEQTLEEVQIQHQEELHSHIERVDALQTKLQYLAREASEHARTAATNAASGSLDKKIAEKDDQIAQLMLEGQKLASTEQKHRSIIKKLRAQLVANEKELNEQKIWRQKAEKELADLRRRVDESNDLEKTTEETRELLSQSKREIDRLKVECEEKDRSAADLKSQLLEESEKAKSLAARTDDHQREAGQKRVKELEDTVAALEVEKGLAVDRAKLQIAEAREKAERASERARAIELELKGEVQVLESKLEALRARAEEASSGAVGDAQVKLLRQIETLQTQYSVASENWQGMEASLEARAANLEKERDEALRRESEMRRKAREAASRAKRQEEELEEMQRQLPTVQRDLKSYQSELDTLKKRAEQAEAALAESKAELAKHQASSRNDRERTDHDRPNWLDEVPVAAFRDRGRPESPLLAAPQRTFSGDNFLGLQNYPNRFRKTSAPSSNGEPSPSDRQSVRRPSVQPPVRSPLFPSLSSFPTATTPSVAGGFDFVTSTPTRTIDRDDVLDGLERSASPQNVLQDMMSVSTMTAGPSVQIVERMSAAIRRLESEKIAAKEDLARISGQRDEARAEIVALIQELETNKSAAKRVADLEREVDEINERYQTTLEMLGEKSELVEELRADVQDVKAMYRDLVERTIK</sequence>
<evidence type="ECO:0000256" key="1">
    <source>
        <dbReference type="ARBA" id="ARBA00004555"/>
    </source>
</evidence>
<feature type="region of interest" description="Disordered" evidence="5">
    <location>
        <begin position="32"/>
        <end position="193"/>
    </location>
</feature>
<keyword evidence="2" id="KW-0333">Golgi apparatus</keyword>
<evidence type="ECO:0000256" key="2">
    <source>
        <dbReference type="ARBA" id="ARBA00023034"/>
    </source>
</evidence>
<feature type="region of interest" description="Disordered" evidence="5">
    <location>
        <begin position="565"/>
        <end position="683"/>
    </location>
</feature>
<dbReference type="GO" id="GO:0005794">
    <property type="term" value="C:Golgi apparatus"/>
    <property type="evidence" value="ECO:0007669"/>
    <property type="project" value="UniProtKB-SubCell"/>
</dbReference>
<dbReference type="PANTHER" id="PTHR46515">
    <property type="entry name" value="TATA ELEMENT MODULATORY FACTOR TMF1"/>
    <property type="match status" value="1"/>
</dbReference>
<feature type="compositionally biased region" description="Polar residues" evidence="5">
    <location>
        <begin position="645"/>
        <end position="657"/>
    </location>
</feature>
<dbReference type="STRING" id="2512241.A0A553IDB7"/>
<dbReference type="Gene3D" id="1.20.5.340">
    <property type="match status" value="1"/>
</dbReference>
<feature type="compositionally biased region" description="Basic and acidic residues" evidence="5">
    <location>
        <begin position="65"/>
        <end position="74"/>
    </location>
</feature>
<reference evidence="8" key="1">
    <citation type="submission" date="2019-06" db="EMBL/GenBank/DDBJ databases">
        <title>Draft genome sequence of the griseofulvin-producing fungus Xylaria cubensis strain G536.</title>
        <authorList>
            <person name="Mead M.E."/>
            <person name="Raja H.A."/>
            <person name="Steenwyk J.L."/>
            <person name="Knowles S.L."/>
            <person name="Oberlies N.H."/>
            <person name="Rokas A."/>
        </authorList>
    </citation>
    <scope>NUCLEOTIDE SEQUENCE [LARGE SCALE GENOMIC DNA]</scope>
    <source>
        <strain evidence="8">G536</strain>
    </source>
</reference>
<comment type="caution">
    <text evidence="7">The sequence shown here is derived from an EMBL/GenBank/DDBJ whole genome shotgun (WGS) entry which is preliminary data.</text>
</comment>
<keyword evidence="3 4" id="KW-0175">Coiled coil</keyword>